<dbReference type="AlphaFoldDB" id="A0A1G7JI90"/>
<evidence type="ECO:0000313" key="3">
    <source>
        <dbReference type="Proteomes" id="UP000182413"/>
    </source>
</evidence>
<proteinExistence type="predicted"/>
<evidence type="ECO:0000256" key="1">
    <source>
        <dbReference type="SAM" id="MobiDB-lite"/>
    </source>
</evidence>
<protein>
    <submittedName>
        <fullName evidence="2">Uncharacterized protein</fullName>
    </submittedName>
</protein>
<feature type="region of interest" description="Disordered" evidence="1">
    <location>
        <begin position="1"/>
        <end position="21"/>
    </location>
</feature>
<feature type="compositionally biased region" description="Low complexity" evidence="1">
    <location>
        <begin position="10"/>
        <end position="21"/>
    </location>
</feature>
<dbReference type="Proteomes" id="UP000182413">
    <property type="component" value="Unassembled WGS sequence"/>
</dbReference>
<reference evidence="2 3" key="1">
    <citation type="submission" date="2016-10" db="EMBL/GenBank/DDBJ databases">
        <authorList>
            <person name="de Groot N.N."/>
        </authorList>
    </citation>
    <scope>NUCLEOTIDE SEQUENCE [LARGE SCALE GENOMIC DNA]</scope>
    <source>
        <strain evidence="2 3">JCM 10630</strain>
    </source>
</reference>
<organism evidence="2 3">
    <name type="scientific">Ectopseudomonas alcaliphila</name>
    <dbReference type="NCBI Taxonomy" id="101564"/>
    <lineage>
        <taxon>Bacteria</taxon>
        <taxon>Pseudomonadati</taxon>
        <taxon>Pseudomonadota</taxon>
        <taxon>Gammaproteobacteria</taxon>
        <taxon>Pseudomonadales</taxon>
        <taxon>Pseudomonadaceae</taxon>
        <taxon>Ectopseudomonas</taxon>
    </lineage>
</organism>
<dbReference type="EMBL" id="FNAE01000006">
    <property type="protein sequence ID" value="SDF24631.1"/>
    <property type="molecule type" value="Genomic_DNA"/>
</dbReference>
<name>A0A1G7JI90_9GAMM</name>
<evidence type="ECO:0000313" key="2">
    <source>
        <dbReference type="EMBL" id="SDF24631.1"/>
    </source>
</evidence>
<sequence>MKGKALGRNSSPLSTFFRSSSDTAKRTAYIAAAERAIESQRKVLEEAKHIRELSLSVQPV</sequence>
<gene>
    <name evidence="2" type="ORF">SAMN05216575_106238</name>
</gene>
<accession>A0A1G7JI90</accession>